<reference evidence="4 5" key="1">
    <citation type="journal article" date="2015" name="Sci. Rep.">
        <title>The power of single molecule real-time sequencing technology in the de novo assembly of a eukaryotic genome.</title>
        <authorList>
            <person name="Sakai H."/>
            <person name="Naito K."/>
            <person name="Ogiso-Tanaka E."/>
            <person name="Takahashi Y."/>
            <person name="Iseki K."/>
            <person name="Muto C."/>
            <person name="Satou K."/>
            <person name="Teruya K."/>
            <person name="Shiroma A."/>
            <person name="Shimoji M."/>
            <person name="Hirano T."/>
            <person name="Itoh T."/>
            <person name="Kaga A."/>
            <person name="Tomooka N."/>
        </authorList>
    </citation>
    <scope>NUCLEOTIDE SEQUENCE [LARGE SCALE GENOMIC DNA]</scope>
    <source>
        <strain evidence="5">cv. Shumari</strain>
    </source>
</reference>
<evidence type="ECO:0000313" key="4">
    <source>
        <dbReference type="EMBL" id="BAT84598.1"/>
    </source>
</evidence>
<keyword evidence="5" id="KW-1185">Reference proteome</keyword>
<dbReference type="InterPro" id="IPR056282">
    <property type="entry name" value="MROH2B-like_N_HEAT"/>
</dbReference>
<feature type="domain" description="MROH2B-like HEAT-repeats" evidence="2">
    <location>
        <begin position="198"/>
        <end position="259"/>
    </location>
</feature>
<dbReference type="Pfam" id="PF23221">
    <property type="entry name" value="HEAT_MROH2B_1st"/>
    <property type="match status" value="1"/>
</dbReference>
<evidence type="ECO:0000259" key="3">
    <source>
        <dbReference type="Pfam" id="PF23221"/>
    </source>
</evidence>
<keyword evidence="1" id="KW-0677">Repeat</keyword>
<evidence type="ECO:0000256" key="1">
    <source>
        <dbReference type="ARBA" id="ARBA00022737"/>
    </source>
</evidence>
<dbReference type="Pfam" id="PF23210">
    <property type="entry name" value="HEAT_Maestro_2"/>
    <property type="match status" value="1"/>
</dbReference>
<dbReference type="InterPro" id="IPR045206">
    <property type="entry name" value="Maestro_heat-like_prot"/>
</dbReference>
<dbReference type="PANTHER" id="PTHR23120">
    <property type="entry name" value="MAESTRO-RELATED HEAT DOMAIN-CONTAINING"/>
    <property type="match status" value="1"/>
</dbReference>
<protein>
    <submittedName>
        <fullName evidence="4">Uncharacterized protein</fullName>
    </submittedName>
</protein>
<evidence type="ECO:0000259" key="2">
    <source>
        <dbReference type="Pfam" id="PF23210"/>
    </source>
</evidence>
<dbReference type="GO" id="GO:0005737">
    <property type="term" value="C:cytoplasm"/>
    <property type="evidence" value="ECO:0007669"/>
    <property type="project" value="TreeGrafter"/>
</dbReference>
<dbReference type="AlphaFoldDB" id="A0A0S3RVH8"/>
<dbReference type="EMBL" id="AP015037">
    <property type="protein sequence ID" value="BAT84598.1"/>
    <property type="molecule type" value="Genomic_DNA"/>
</dbReference>
<dbReference type="Proteomes" id="UP000291084">
    <property type="component" value="Chromosome 4"/>
</dbReference>
<evidence type="ECO:0000313" key="5">
    <source>
        <dbReference type="Proteomes" id="UP000291084"/>
    </source>
</evidence>
<dbReference type="PANTHER" id="PTHR23120:SF0">
    <property type="entry name" value="MAESTRO HEAT-LIKE REPEAT FAMILY MEMBER 1"/>
    <property type="match status" value="1"/>
</dbReference>
<sequence length="273" mass="30441">MLFSHSQESPRPCRFFSPCSPMTLPSVREASMSSLKKIAALILFLFLIAVPSCRVVDVGCVFTPSNPRKDTCKMGCSKQELNFDWQRAATSLLVAIGSHLPDLMMEEIFLHLSGTNSAVQAMVQILAEFASNDPMQFIPRWKGVLSRILPILGNVREMHCSIFANAGYLHIINQMKELITGKKAYLVMGNPPDKLSSRCLGILLQKVNERAYVRDKIDWMYKQANIAIPTNRLGLAKAMGLVAASHLDTVLDKLKDILDNVGQGIFQRFMPDL</sequence>
<organism evidence="4 5">
    <name type="scientific">Vigna angularis var. angularis</name>
    <dbReference type="NCBI Taxonomy" id="157739"/>
    <lineage>
        <taxon>Eukaryota</taxon>
        <taxon>Viridiplantae</taxon>
        <taxon>Streptophyta</taxon>
        <taxon>Embryophyta</taxon>
        <taxon>Tracheophyta</taxon>
        <taxon>Spermatophyta</taxon>
        <taxon>Magnoliopsida</taxon>
        <taxon>eudicotyledons</taxon>
        <taxon>Gunneridae</taxon>
        <taxon>Pentapetalae</taxon>
        <taxon>rosids</taxon>
        <taxon>fabids</taxon>
        <taxon>Fabales</taxon>
        <taxon>Fabaceae</taxon>
        <taxon>Papilionoideae</taxon>
        <taxon>50 kb inversion clade</taxon>
        <taxon>NPAAA clade</taxon>
        <taxon>indigoferoid/millettioid clade</taxon>
        <taxon>Phaseoleae</taxon>
        <taxon>Vigna</taxon>
    </lineage>
</organism>
<accession>A0A0S3RVH8</accession>
<dbReference type="InterPro" id="IPR055408">
    <property type="entry name" value="HEAT_MROH2B-like"/>
</dbReference>
<feature type="domain" description="MROH2B-like N-terminal HEAT-repeats" evidence="3">
    <location>
        <begin position="78"/>
        <end position="158"/>
    </location>
</feature>
<gene>
    <name evidence="4" type="primary">Vigan.04G201400</name>
    <name evidence="4" type="ORF">VIGAN_04201400</name>
</gene>
<name>A0A0S3RVH8_PHAAN</name>
<proteinExistence type="predicted"/>